<evidence type="ECO:0000313" key="2">
    <source>
        <dbReference type="EMBL" id="QHT59865.1"/>
    </source>
</evidence>
<dbReference type="PANTHER" id="PTHR46333">
    <property type="entry name" value="CYTOKINESIS PROTEIN 3"/>
    <property type="match status" value="1"/>
</dbReference>
<protein>
    <recommendedName>
        <fullName evidence="1">Transglutaminase-like domain-containing protein</fullName>
    </recommendedName>
</protein>
<evidence type="ECO:0000313" key="3">
    <source>
        <dbReference type="Proteomes" id="UP000476064"/>
    </source>
</evidence>
<name>A0A6C0G4N4_9BACL</name>
<dbReference type="KEGG" id="plyc:GXP70_07810"/>
<dbReference type="AlphaFoldDB" id="A0A6C0G4N4"/>
<keyword evidence="3" id="KW-1185">Reference proteome</keyword>
<accession>A0A6C0G4N4</accession>
<dbReference type="Pfam" id="PF01841">
    <property type="entry name" value="Transglut_core"/>
    <property type="match status" value="1"/>
</dbReference>
<dbReference type="GO" id="GO:0005737">
    <property type="term" value="C:cytoplasm"/>
    <property type="evidence" value="ECO:0007669"/>
    <property type="project" value="TreeGrafter"/>
</dbReference>
<dbReference type="EMBL" id="CP048209">
    <property type="protein sequence ID" value="QHT59865.1"/>
    <property type="molecule type" value="Genomic_DNA"/>
</dbReference>
<organism evidence="2 3">
    <name type="scientific">Paenibacillus lycopersici</name>
    <dbReference type="NCBI Taxonomy" id="2704462"/>
    <lineage>
        <taxon>Bacteria</taxon>
        <taxon>Bacillati</taxon>
        <taxon>Bacillota</taxon>
        <taxon>Bacilli</taxon>
        <taxon>Bacillales</taxon>
        <taxon>Paenibacillaceae</taxon>
        <taxon>Paenibacillus</taxon>
    </lineage>
</organism>
<dbReference type="InterPro" id="IPR002931">
    <property type="entry name" value="Transglutaminase-like"/>
</dbReference>
<dbReference type="SUPFAM" id="SSF54001">
    <property type="entry name" value="Cysteine proteinases"/>
    <property type="match status" value="1"/>
</dbReference>
<dbReference type="PANTHER" id="PTHR46333:SF2">
    <property type="entry name" value="CYTOKINESIS PROTEIN 3"/>
    <property type="match status" value="1"/>
</dbReference>
<sequence length="257" mass="28949">MLRRLHKIGIATFIVVLLGSQFYGIGMASSEQTLDQLRASIFARLEARETRIDFDYVGDRKELSARIGSLLKGVFAQDDYLAYNVDSYLYTIRTRNGAAKINLAVAYRESAVETSIVDAKVRALLPGILANAAGEERQARAIHDWIVTHVAYDESLQHYTAYDALTSGTSVCQGYALLAFRMLQLAGFETRIVEGSVQSGSHVWNLVKVNGRWYHMDATWDDPVPDRPGRVGYAYFLKTDAQMERDHQWTKRYPAAE</sequence>
<gene>
    <name evidence="2" type="ORF">GXP70_07810</name>
</gene>
<dbReference type="Proteomes" id="UP000476064">
    <property type="component" value="Chromosome"/>
</dbReference>
<feature type="domain" description="Transglutaminase-like" evidence="1">
    <location>
        <begin position="164"/>
        <end position="220"/>
    </location>
</feature>
<proteinExistence type="predicted"/>
<dbReference type="InterPro" id="IPR038765">
    <property type="entry name" value="Papain-like_cys_pep_sf"/>
</dbReference>
<dbReference type="RefSeq" id="WP_162355931.1">
    <property type="nucleotide sequence ID" value="NZ_CP048209.1"/>
</dbReference>
<dbReference type="InterPro" id="IPR052557">
    <property type="entry name" value="CAP/Cytokinesis_protein"/>
</dbReference>
<evidence type="ECO:0000259" key="1">
    <source>
        <dbReference type="SMART" id="SM00460"/>
    </source>
</evidence>
<dbReference type="Gene3D" id="3.10.620.30">
    <property type="match status" value="1"/>
</dbReference>
<dbReference type="SMART" id="SM00460">
    <property type="entry name" value="TGc"/>
    <property type="match status" value="1"/>
</dbReference>
<reference evidence="2 3" key="1">
    <citation type="submission" date="2020-01" db="EMBL/GenBank/DDBJ databases">
        <title>Paenibacillus sp. nov., isolated from tomato rhizosphere.</title>
        <authorList>
            <person name="Weon H.-Y."/>
            <person name="Lee S.A."/>
        </authorList>
    </citation>
    <scope>NUCLEOTIDE SEQUENCE [LARGE SCALE GENOMIC DNA]</scope>
    <source>
        <strain evidence="2 3">12200R-189</strain>
    </source>
</reference>